<dbReference type="AlphaFoldDB" id="A0A974BYU6"/>
<organism evidence="1 2">
    <name type="scientific">Xenopus laevis</name>
    <name type="common">African clawed frog</name>
    <dbReference type="NCBI Taxonomy" id="8355"/>
    <lineage>
        <taxon>Eukaryota</taxon>
        <taxon>Metazoa</taxon>
        <taxon>Chordata</taxon>
        <taxon>Craniata</taxon>
        <taxon>Vertebrata</taxon>
        <taxon>Euteleostomi</taxon>
        <taxon>Amphibia</taxon>
        <taxon>Batrachia</taxon>
        <taxon>Anura</taxon>
        <taxon>Pipoidea</taxon>
        <taxon>Pipidae</taxon>
        <taxon>Xenopodinae</taxon>
        <taxon>Xenopus</taxon>
        <taxon>Xenopus</taxon>
    </lineage>
</organism>
<sequence length="124" mass="14342">MSVFPFTLTAIKKLINTCTSYLSTACPALGYCVSQRYLVYQIKSIPLINAYSEYAYKCILCASKCLGLSRNAPFLCVRCTGFCSFYKYTCVTHRCYSLQKIPLFWKLLYKMIDEAHKINFTLRF</sequence>
<reference evidence="2" key="1">
    <citation type="journal article" date="2016" name="Nature">
        <title>Genome evolution in the allotetraploid frog Xenopus laevis.</title>
        <authorList>
            <person name="Session A.M."/>
            <person name="Uno Y."/>
            <person name="Kwon T."/>
            <person name="Chapman J.A."/>
            <person name="Toyoda A."/>
            <person name="Takahashi S."/>
            <person name="Fukui A."/>
            <person name="Hikosaka A."/>
            <person name="Suzuki A."/>
            <person name="Kondo M."/>
            <person name="van Heeringen S.J."/>
            <person name="Quigley I."/>
            <person name="Heinz S."/>
            <person name="Ogino H."/>
            <person name="Ochi H."/>
            <person name="Hellsten U."/>
            <person name="Lyons J.B."/>
            <person name="Simakov O."/>
            <person name="Putnam N."/>
            <person name="Stites J."/>
            <person name="Kuroki Y."/>
            <person name="Tanaka T."/>
            <person name="Michiue T."/>
            <person name="Watanabe M."/>
            <person name="Bogdanovic O."/>
            <person name="Lister R."/>
            <person name="Georgiou G."/>
            <person name="Paranjpe S.S."/>
            <person name="van Kruijsbergen I."/>
            <person name="Shu S."/>
            <person name="Carlson J."/>
            <person name="Kinoshita T."/>
            <person name="Ohta Y."/>
            <person name="Mawaribuchi S."/>
            <person name="Jenkins J."/>
            <person name="Grimwood J."/>
            <person name="Schmutz J."/>
            <person name="Mitros T."/>
            <person name="Mozaffari S.V."/>
            <person name="Suzuki Y."/>
            <person name="Haramoto Y."/>
            <person name="Yamamoto T.S."/>
            <person name="Takagi C."/>
            <person name="Heald R."/>
            <person name="Miller K."/>
            <person name="Haudenschild C."/>
            <person name="Kitzman J."/>
            <person name="Nakayama T."/>
            <person name="Izutsu Y."/>
            <person name="Robert J."/>
            <person name="Fortriede J."/>
            <person name="Burns K."/>
            <person name="Lotay V."/>
            <person name="Karimi K."/>
            <person name="Yasuoka Y."/>
            <person name="Dichmann D.S."/>
            <person name="Flajnik M.F."/>
            <person name="Houston D.W."/>
            <person name="Shendure J."/>
            <person name="DuPasquier L."/>
            <person name="Vize P.D."/>
            <person name="Zorn A.M."/>
            <person name="Ito M."/>
            <person name="Marcotte E.M."/>
            <person name="Wallingford J.B."/>
            <person name="Ito Y."/>
            <person name="Asashima M."/>
            <person name="Ueno N."/>
            <person name="Matsuda Y."/>
            <person name="Veenstra G.J."/>
            <person name="Fujiyama A."/>
            <person name="Harland R.M."/>
            <person name="Taira M."/>
            <person name="Rokhsar D.S."/>
        </authorList>
    </citation>
    <scope>NUCLEOTIDE SEQUENCE [LARGE SCALE GENOMIC DNA]</scope>
    <source>
        <strain evidence="2">J</strain>
    </source>
</reference>
<protein>
    <submittedName>
        <fullName evidence="1">Uncharacterized protein</fullName>
    </submittedName>
</protein>
<proteinExistence type="predicted"/>
<evidence type="ECO:0000313" key="2">
    <source>
        <dbReference type="Proteomes" id="UP000694892"/>
    </source>
</evidence>
<dbReference type="EMBL" id="CM004482">
    <property type="protein sequence ID" value="OCT63354.1"/>
    <property type="molecule type" value="Genomic_DNA"/>
</dbReference>
<accession>A0A974BYU6</accession>
<dbReference type="Proteomes" id="UP000694892">
    <property type="component" value="Chromosome 9_10L"/>
</dbReference>
<name>A0A974BYU6_XENLA</name>
<evidence type="ECO:0000313" key="1">
    <source>
        <dbReference type="EMBL" id="OCT63354.1"/>
    </source>
</evidence>
<gene>
    <name evidence="1" type="ORF">XELAEV_18044450mg</name>
</gene>